<sequence>MKNTISILFGSALLATGIVSALVTAPAHAATLSCSSTVASKVSDTTGCEYSDTATQDFLNTNPMTVNAEKFFGLTDWAFGGKIGVNAGYAGNGTGQSGNWNISSVFQNTWNDVMLVFKSGNNTTLTGYMLEDGVTSGTWNSPFLTNKNPKDVSHISVYYRSGNQPPVTPVPEPATLMGLGLVASGMVIARRRKSSQSV</sequence>
<feature type="domain" description="Ice-binding protein C-terminal" evidence="2">
    <location>
        <begin position="169"/>
        <end position="192"/>
    </location>
</feature>
<dbReference type="EMBL" id="ANNX02000040">
    <property type="protein sequence ID" value="KYC38588.1"/>
    <property type="molecule type" value="Genomic_DNA"/>
</dbReference>
<dbReference type="STRING" id="128403.WA1_35995"/>
<keyword evidence="4" id="KW-1185">Reference proteome</keyword>
<evidence type="ECO:0000259" key="2">
    <source>
        <dbReference type="Pfam" id="PF07589"/>
    </source>
</evidence>
<organism evidence="3 4">
    <name type="scientific">Scytonema hofmannii PCC 7110</name>
    <dbReference type="NCBI Taxonomy" id="128403"/>
    <lineage>
        <taxon>Bacteria</taxon>
        <taxon>Bacillati</taxon>
        <taxon>Cyanobacteriota</taxon>
        <taxon>Cyanophyceae</taxon>
        <taxon>Nostocales</taxon>
        <taxon>Scytonemataceae</taxon>
        <taxon>Scytonema</taxon>
    </lineage>
</organism>
<proteinExistence type="predicted"/>
<keyword evidence="1" id="KW-0732">Signal</keyword>
<comment type="caution">
    <text evidence="3">The sequence shown here is derived from an EMBL/GenBank/DDBJ whole genome shotgun (WGS) entry which is preliminary data.</text>
</comment>
<gene>
    <name evidence="3" type="ORF">WA1_35995</name>
</gene>
<feature type="chain" id="PRO_5007300512" evidence="1">
    <location>
        <begin position="30"/>
        <end position="198"/>
    </location>
</feature>
<feature type="signal peptide" evidence="1">
    <location>
        <begin position="1"/>
        <end position="29"/>
    </location>
</feature>
<dbReference type="RefSeq" id="WP_017745796.1">
    <property type="nucleotide sequence ID" value="NZ_KQ976354.1"/>
</dbReference>
<accession>A0A139X1L9</accession>
<dbReference type="AlphaFoldDB" id="A0A139X1L9"/>
<dbReference type="PROSITE" id="PS51257">
    <property type="entry name" value="PROKAR_LIPOPROTEIN"/>
    <property type="match status" value="1"/>
</dbReference>
<name>A0A139X1L9_9CYAN</name>
<evidence type="ECO:0000313" key="3">
    <source>
        <dbReference type="EMBL" id="KYC38588.1"/>
    </source>
</evidence>
<dbReference type="Proteomes" id="UP000076925">
    <property type="component" value="Unassembled WGS sequence"/>
</dbReference>
<evidence type="ECO:0000256" key="1">
    <source>
        <dbReference type="SAM" id="SignalP"/>
    </source>
</evidence>
<reference evidence="3 4" key="1">
    <citation type="journal article" date="2013" name="Genome Biol. Evol.">
        <title>Genomes of Stigonematalean cyanobacteria (subsection V) and the evolution of oxygenic photosynthesis from prokaryotes to plastids.</title>
        <authorList>
            <person name="Dagan T."/>
            <person name="Roettger M."/>
            <person name="Stucken K."/>
            <person name="Landan G."/>
            <person name="Koch R."/>
            <person name="Major P."/>
            <person name="Gould S.B."/>
            <person name="Goremykin V.V."/>
            <person name="Rippka R."/>
            <person name="Tandeau de Marsac N."/>
            <person name="Gugger M."/>
            <person name="Lockhart P.J."/>
            <person name="Allen J.F."/>
            <person name="Brune I."/>
            <person name="Maus I."/>
            <person name="Puhler A."/>
            <person name="Martin W.F."/>
        </authorList>
    </citation>
    <scope>NUCLEOTIDE SEQUENCE [LARGE SCALE GENOMIC DNA]</scope>
    <source>
        <strain evidence="3 4">PCC 7110</strain>
    </source>
</reference>
<dbReference type="NCBIfam" id="TIGR02595">
    <property type="entry name" value="PEP_CTERM"/>
    <property type="match status" value="1"/>
</dbReference>
<evidence type="ECO:0000313" key="4">
    <source>
        <dbReference type="Proteomes" id="UP000076925"/>
    </source>
</evidence>
<protein>
    <submittedName>
        <fullName evidence="3">PEP-CTERM sorting domain-containing protein</fullName>
    </submittedName>
</protein>
<dbReference type="OrthoDB" id="465564at2"/>
<dbReference type="Pfam" id="PF07589">
    <property type="entry name" value="PEP-CTERM"/>
    <property type="match status" value="1"/>
</dbReference>
<dbReference type="InterPro" id="IPR013424">
    <property type="entry name" value="Ice-binding_C"/>
</dbReference>